<dbReference type="EMBL" id="JAMQPV010000001">
    <property type="protein sequence ID" value="MCW7462364.1"/>
    <property type="molecule type" value="Genomic_DNA"/>
</dbReference>
<dbReference type="PROSITE" id="PS51470">
    <property type="entry name" value="FG_GAP"/>
    <property type="match status" value="3"/>
</dbReference>
<evidence type="ECO:0000256" key="4">
    <source>
        <dbReference type="ARBA" id="ARBA00023180"/>
    </source>
</evidence>
<evidence type="ECO:0000256" key="3">
    <source>
        <dbReference type="ARBA" id="ARBA00022801"/>
    </source>
</evidence>
<dbReference type="InterPro" id="IPR000413">
    <property type="entry name" value="Integrin_alpha"/>
</dbReference>
<dbReference type="InterPro" id="IPR028994">
    <property type="entry name" value="Integrin_alpha_N"/>
</dbReference>
<sequence length="565" mass="59415">MKLDNFLCPNKDLLKKYSPGIYLYLLQESRATISNLTNNSIVETGFVVGTAPSDVSFVNVGYDDASPTRVPVVNGSWSFPLPAKAVTNSFWTYGSLHTIYVQIPLEKPNVILVRKGTNKDTNGDGYPDLIVSAGPGSGSQGYAFIYRTNPTTKQLLTSQVTSITDGQASGTYFGSNIGSGDFNGDGYADVLVGAQAYNGTAGRVYEFLSKGQQGIPTLDLNAGGSADAILDGIVGTGRFGTNIACMDVNLDGFDDGIFASSWSDNLFILKSQGSNGFVSQNTNSNIFSYQSSQPGDNFGNYAALGDVNGDGFNDLIVGEHQYASSTGRLFVFVSQQGSYTNQPQQFLYPPTTTSIACSAGGGCRFGSTFVLDYFNSDRCIDLAVGAYSFNSNQGIVHVYHSTCDALNPYEMVPKSTLLGPPVISCSGGCNFGGTLASGDTNGDGLPDLLIGATGASSGIGDVYLVLNDLTNGFRNMDLSAGGSADSLFSGNTTLSNFSMGLAFLDTNADGLKDIVISEPTTTNRVYTFHSIRGRVPTNQNLNSGGVTSQTLIPPAGTFFGSAIAR</sequence>
<evidence type="ECO:0000313" key="6">
    <source>
        <dbReference type="Proteomes" id="UP001209737"/>
    </source>
</evidence>
<dbReference type="SMART" id="SM00191">
    <property type="entry name" value="Int_alpha"/>
    <property type="match status" value="6"/>
</dbReference>
<comment type="caution">
    <text evidence="5">The sequence shown here is derived from an EMBL/GenBank/DDBJ whole genome shotgun (WGS) entry which is preliminary data.</text>
</comment>
<keyword evidence="2" id="KW-0677">Repeat</keyword>
<gene>
    <name evidence="5" type="ORF">ND812_09705</name>
</gene>
<dbReference type="Gene3D" id="2.130.10.130">
    <property type="entry name" value="Integrin alpha, N-terminal"/>
    <property type="match status" value="2"/>
</dbReference>
<evidence type="ECO:0000313" key="5">
    <source>
        <dbReference type="EMBL" id="MCW7462364.1"/>
    </source>
</evidence>
<keyword evidence="1" id="KW-0732">Signal</keyword>
<evidence type="ECO:0000256" key="2">
    <source>
        <dbReference type="ARBA" id="ARBA00022737"/>
    </source>
</evidence>
<dbReference type="SUPFAM" id="SSF69318">
    <property type="entry name" value="Integrin alpha N-terminal domain"/>
    <property type="match status" value="2"/>
</dbReference>
<accession>A0ABT3LXA7</accession>
<dbReference type="Pfam" id="PF01839">
    <property type="entry name" value="FG-GAP"/>
    <property type="match status" value="3"/>
</dbReference>
<dbReference type="RefSeq" id="WP_265375281.1">
    <property type="nucleotide sequence ID" value="NZ_JAMQPV010000001.1"/>
</dbReference>
<proteinExistence type="predicted"/>
<dbReference type="Proteomes" id="UP001209737">
    <property type="component" value="Unassembled WGS sequence"/>
</dbReference>
<reference evidence="5 6" key="1">
    <citation type="submission" date="2022-06" db="EMBL/GenBank/DDBJ databases">
        <title>Leptospira isolates from biofilms formed at urban environments.</title>
        <authorList>
            <person name="Ribeiro P.S."/>
            <person name="Sousa T."/>
            <person name="Carvalho N."/>
            <person name="Aburjaile F."/>
            <person name="Neves F."/>
            <person name="Oliveira D."/>
            <person name="Blanco L."/>
            <person name="Lima J."/>
            <person name="Costa F."/>
            <person name="Brenig B."/>
            <person name="Soares S."/>
            <person name="Ramos R."/>
            <person name="Goes-Neto A."/>
            <person name="Matiuzzi M."/>
            <person name="Azevedo V."/>
            <person name="Ristow P."/>
        </authorList>
    </citation>
    <scope>NUCLEOTIDE SEQUENCE [LARGE SCALE GENOMIC DNA]</scope>
    <source>
        <strain evidence="5 6">VSF25</strain>
    </source>
</reference>
<protein>
    <submittedName>
        <fullName evidence="5">FG-GAP-like repeat-containing protein</fullName>
    </submittedName>
</protein>
<organism evidence="5 6">
    <name type="scientific">Leptospira limi</name>
    <dbReference type="NCBI Taxonomy" id="2950023"/>
    <lineage>
        <taxon>Bacteria</taxon>
        <taxon>Pseudomonadati</taxon>
        <taxon>Spirochaetota</taxon>
        <taxon>Spirochaetia</taxon>
        <taxon>Leptospirales</taxon>
        <taxon>Leptospiraceae</taxon>
        <taxon>Leptospira</taxon>
    </lineage>
</organism>
<dbReference type="InterPro" id="IPR013519">
    <property type="entry name" value="Int_alpha_beta-p"/>
</dbReference>
<keyword evidence="3" id="KW-0378">Hydrolase</keyword>
<dbReference type="PRINTS" id="PR01185">
    <property type="entry name" value="INTEGRINA"/>
</dbReference>
<dbReference type="PANTHER" id="PTHR23221:SF7">
    <property type="entry name" value="PHOSPHATIDYLINOSITOL-GLYCAN-SPECIFIC PHOSPHOLIPASE D"/>
    <property type="match status" value="1"/>
</dbReference>
<name>A0ABT3LXA7_9LEPT</name>
<dbReference type="InterPro" id="IPR013517">
    <property type="entry name" value="FG-GAP"/>
</dbReference>
<keyword evidence="6" id="KW-1185">Reference proteome</keyword>
<keyword evidence="4" id="KW-0325">Glycoprotein</keyword>
<evidence type="ECO:0000256" key="1">
    <source>
        <dbReference type="ARBA" id="ARBA00022729"/>
    </source>
</evidence>
<dbReference type="PANTHER" id="PTHR23221">
    <property type="entry name" value="GLYCOSYLPHOSPHATIDYLINOSITOL PHOSPHOLIPASE D"/>
    <property type="match status" value="1"/>
</dbReference>